<evidence type="ECO:0000313" key="5">
    <source>
        <dbReference type="Proteomes" id="UP000637980"/>
    </source>
</evidence>
<protein>
    <recommendedName>
        <fullName evidence="3">Bacterial sugar transferase domain-containing protein</fullName>
    </recommendedName>
</protein>
<dbReference type="PANTHER" id="PTHR30576:SF8">
    <property type="entry name" value="UNDECAPRENYL-PHOSPHATE GALACTOSE PHOSPHOTRANSFERASE"/>
    <property type="match status" value="1"/>
</dbReference>
<accession>A0ABQ3ETU8</accession>
<organism evidence="4 5">
    <name type="scientific">Pseudovibrio japonicus</name>
    <dbReference type="NCBI Taxonomy" id="366534"/>
    <lineage>
        <taxon>Bacteria</taxon>
        <taxon>Pseudomonadati</taxon>
        <taxon>Pseudomonadota</taxon>
        <taxon>Alphaproteobacteria</taxon>
        <taxon>Hyphomicrobiales</taxon>
        <taxon>Stappiaceae</taxon>
        <taxon>Pseudovibrio</taxon>
    </lineage>
</organism>
<comment type="similarity">
    <text evidence="1">Belongs to the bacterial sugar transferase family.</text>
</comment>
<comment type="caution">
    <text evidence="4">The sequence shown here is derived from an EMBL/GenBank/DDBJ whole genome shotgun (WGS) entry which is preliminary data.</text>
</comment>
<dbReference type="PANTHER" id="PTHR30576">
    <property type="entry name" value="COLANIC BIOSYNTHESIS UDP-GLUCOSE LIPID CARRIER TRANSFERASE"/>
    <property type="match status" value="1"/>
</dbReference>
<evidence type="ECO:0000256" key="2">
    <source>
        <dbReference type="ARBA" id="ARBA00023169"/>
    </source>
</evidence>
<sequence length="150" mass="17194">MTDEKNADGELLPDQWRLTRFGRFLRTWSLDEIPGFLNVLTGDMSVVGPRPQDVEFMKKCTPCQLRRHEVKPGITGWAQVNGRNNISWEERFELDVWYVDNKGLWLDLKIIYMTVITVLLRRGISAKGHATMPEFKGSDNAPLSIQKSAS</sequence>
<keyword evidence="5" id="KW-1185">Reference proteome</keyword>
<dbReference type="InterPro" id="IPR003362">
    <property type="entry name" value="Bact_transf"/>
</dbReference>
<evidence type="ECO:0000313" key="4">
    <source>
        <dbReference type="EMBL" id="GHB49720.1"/>
    </source>
</evidence>
<feature type="domain" description="Bacterial sugar transferase" evidence="3">
    <location>
        <begin position="12"/>
        <end position="119"/>
    </location>
</feature>
<evidence type="ECO:0000259" key="3">
    <source>
        <dbReference type="Pfam" id="PF02397"/>
    </source>
</evidence>
<keyword evidence="2" id="KW-0270">Exopolysaccharide synthesis</keyword>
<name>A0ABQ3ETU8_9HYPH</name>
<dbReference type="Proteomes" id="UP000637980">
    <property type="component" value="Unassembled WGS sequence"/>
</dbReference>
<reference evidence="5" key="1">
    <citation type="journal article" date="2019" name="Int. J. Syst. Evol. Microbiol.">
        <title>The Global Catalogue of Microorganisms (GCM) 10K type strain sequencing project: providing services to taxonomists for standard genome sequencing and annotation.</title>
        <authorList>
            <consortium name="The Broad Institute Genomics Platform"/>
            <consortium name="The Broad Institute Genome Sequencing Center for Infectious Disease"/>
            <person name="Wu L."/>
            <person name="Ma J."/>
        </authorList>
    </citation>
    <scope>NUCLEOTIDE SEQUENCE [LARGE SCALE GENOMIC DNA]</scope>
    <source>
        <strain evidence="5">KCTC 12861</strain>
    </source>
</reference>
<proteinExistence type="inferred from homology"/>
<dbReference type="Pfam" id="PF02397">
    <property type="entry name" value="Bac_transf"/>
    <property type="match status" value="1"/>
</dbReference>
<gene>
    <name evidence="4" type="ORF">GCM10007094_43770</name>
</gene>
<dbReference type="EMBL" id="BMXE01000012">
    <property type="protein sequence ID" value="GHB49720.1"/>
    <property type="molecule type" value="Genomic_DNA"/>
</dbReference>
<evidence type="ECO:0000256" key="1">
    <source>
        <dbReference type="ARBA" id="ARBA00006464"/>
    </source>
</evidence>